<dbReference type="PROSITE" id="PS51257">
    <property type="entry name" value="PROKAR_LIPOPROTEIN"/>
    <property type="match status" value="1"/>
</dbReference>
<keyword evidence="6" id="KW-0732">Signal</keyword>
<evidence type="ECO:0000256" key="2">
    <source>
        <dbReference type="ARBA" id="ARBA00022519"/>
    </source>
</evidence>
<evidence type="ECO:0000313" key="7">
    <source>
        <dbReference type="EMBL" id="MBI4726843.1"/>
    </source>
</evidence>
<name>A0A933MKC1_UNCT6</name>
<reference evidence="7" key="1">
    <citation type="submission" date="2020-07" db="EMBL/GenBank/DDBJ databases">
        <title>Huge and variable diversity of episymbiotic CPR bacteria and DPANN archaea in groundwater ecosystems.</title>
        <authorList>
            <person name="He C.Y."/>
            <person name="Keren R."/>
            <person name="Whittaker M."/>
            <person name="Farag I.F."/>
            <person name="Doudna J."/>
            <person name="Cate J.H.D."/>
            <person name="Banfield J.F."/>
        </authorList>
    </citation>
    <scope>NUCLEOTIDE SEQUENCE</scope>
    <source>
        <strain evidence="7">NC_groundwater_1520_Pr4_B-0.1um_53_5</strain>
    </source>
</reference>
<evidence type="ECO:0000256" key="1">
    <source>
        <dbReference type="ARBA" id="ARBA00022475"/>
    </source>
</evidence>
<accession>A0A933MKC1</accession>
<sequence>MMKRTYVYIAIILMLLTGCKKEQASQPAVEPDFPPSQTIQGFKLTETQAGKRSWVLVAEQANTFNDQHLVEMFKLKIDFYRKAGDSISATMTADSGKINTETRNMETRQNVVLTTNDGLRLLTNSLDWSNKDRRFTTESKVRLEKDGDWLEGEGMTASPDLKEIEIKRNVRGKKELLTGLEGIR</sequence>
<proteinExistence type="predicted"/>
<dbReference type="NCBIfam" id="TIGR04409">
    <property type="entry name" value="LptC_YrbK"/>
    <property type="match status" value="1"/>
</dbReference>
<keyword evidence="3" id="KW-0812">Transmembrane</keyword>
<dbReference type="GO" id="GO:0015221">
    <property type="term" value="F:lipopolysaccharide transmembrane transporter activity"/>
    <property type="evidence" value="ECO:0007669"/>
    <property type="project" value="InterPro"/>
</dbReference>
<dbReference type="PANTHER" id="PTHR37481">
    <property type="entry name" value="LIPOPOLYSACCHARIDE EXPORT SYSTEM PROTEIN LPTC"/>
    <property type="match status" value="1"/>
</dbReference>
<evidence type="ECO:0000256" key="6">
    <source>
        <dbReference type="SAM" id="SignalP"/>
    </source>
</evidence>
<keyword evidence="2" id="KW-0997">Cell inner membrane</keyword>
<evidence type="ECO:0000256" key="3">
    <source>
        <dbReference type="ARBA" id="ARBA00022692"/>
    </source>
</evidence>
<dbReference type="Gene3D" id="2.60.450.10">
    <property type="entry name" value="Lipopolysaccharide (LPS) transport protein A like domain"/>
    <property type="match status" value="1"/>
</dbReference>
<dbReference type="InterPro" id="IPR026265">
    <property type="entry name" value="LptC"/>
</dbReference>
<keyword evidence="4" id="KW-1133">Transmembrane helix</keyword>
<protein>
    <submittedName>
        <fullName evidence="7">LPS export ABC transporter periplasmic protein LptC</fullName>
    </submittedName>
</protein>
<comment type="caution">
    <text evidence="7">The sequence shown here is derived from an EMBL/GenBank/DDBJ whole genome shotgun (WGS) entry which is preliminary data.</text>
</comment>
<dbReference type="EMBL" id="JACQXR010000084">
    <property type="protein sequence ID" value="MBI4726843.1"/>
    <property type="molecule type" value="Genomic_DNA"/>
</dbReference>
<evidence type="ECO:0000313" key="8">
    <source>
        <dbReference type="Proteomes" id="UP000736328"/>
    </source>
</evidence>
<feature type="chain" id="PRO_5037189130" evidence="6">
    <location>
        <begin position="25"/>
        <end position="184"/>
    </location>
</feature>
<dbReference type="Proteomes" id="UP000736328">
    <property type="component" value="Unassembled WGS sequence"/>
</dbReference>
<feature type="signal peptide" evidence="6">
    <location>
        <begin position="1"/>
        <end position="24"/>
    </location>
</feature>
<keyword evidence="1" id="KW-1003">Cell membrane</keyword>
<dbReference type="InterPro" id="IPR010664">
    <property type="entry name" value="LipoPS_assembly_LptC-rel"/>
</dbReference>
<evidence type="ECO:0000256" key="5">
    <source>
        <dbReference type="ARBA" id="ARBA00023136"/>
    </source>
</evidence>
<dbReference type="InterPro" id="IPR052363">
    <property type="entry name" value="LPS_export_LptC"/>
</dbReference>
<keyword evidence="5" id="KW-0472">Membrane</keyword>
<dbReference type="AlphaFoldDB" id="A0A933MKC1"/>
<dbReference type="Pfam" id="PF06835">
    <property type="entry name" value="LptC"/>
    <property type="match status" value="1"/>
</dbReference>
<dbReference type="GO" id="GO:0030288">
    <property type="term" value="C:outer membrane-bounded periplasmic space"/>
    <property type="evidence" value="ECO:0007669"/>
    <property type="project" value="TreeGrafter"/>
</dbReference>
<gene>
    <name evidence="7" type="primary">lptC</name>
    <name evidence="7" type="ORF">HY768_06420</name>
</gene>
<dbReference type="GO" id="GO:0005886">
    <property type="term" value="C:plasma membrane"/>
    <property type="evidence" value="ECO:0007669"/>
    <property type="project" value="InterPro"/>
</dbReference>
<dbReference type="GO" id="GO:0017089">
    <property type="term" value="F:glycolipid transfer activity"/>
    <property type="evidence" value="ECO:0007669"/>
    <property type="project" value="TreeGrafter"/>
</dbReference>
<evidence type="ECO:0000256" key="4">
    <source>
        <dbReference type="ARBA" id="ARBA00022989"/>
    </source>
</evidence>
<dbReference type="PANTHER" id="PTHR37481:SF1">
    <property type="entry name" value="LIPOPOLYSACCHARIDE EXPORT SYSTEM PROTEIN LPTC"/>
    <property type="match status" value="1"/>
</dbReference>
<organism evidence="7 8">
    <name type="scientific">candidate division TA06 bacterium</name>
    <dbReference type="NCBI Taxonomy" id="2250710"/>
    <lineage>
        <taxon>Bacteria</taxon>
        <taxon>Bacteria division TA06</taxon>
    </lineage>
</organism>